<evidence type="ECO:0000313" key="10">
    <source>
        <dbReference type="EMBL" id="KAK3602273.1"/>
    </source>
</evidence>
<keyword evidence="5 8" id="KW-0472">Membrane</keyword>
<accession>A0AAE0T307</accession>
<evidence type="ECO:0000256" key="6">
    <source>
        <dbReference type="ARBA" id="ARBA00023170"/>
    </source>
</evidence>
<evidence type="ECO:0000256" key="5">
    <source>
        <dbReference type="ARBA" id="ARBA00023136"/>
    </source>
</evidence>
<sequence>MNILWPFKDEFDVQHRYIAIIHPIKAHIFCNKRRLVVVLGCIWPVSWLAGLPTLLFNQVRQGHPILTLRYCMIIFPGKHDLYFLVFKYMETLLFYFIPLVLQMFLYSFITKHLFIGTDRLYRRVLVRDVNGSSMERFSEALQARKGVVKMLILSVLVYFISYSPHQILLLWNTFAPRTFHENWAYLAFTMIVAYINSAANPILYSIFSHNFRQCYKNFVCVYCIHKQKRNFRKHSNGTGNSPRLWRHISLATASTNF</sequence>
<dbReference type="PROSITE" id="PS50262">
    <property type="entry name" value="G_PROTEIN_RECEP_F1_2"/>
    <property type="match status" value="1"/>
</dbReference>
<evidence type="ECO:0000256" key="4">
    <source>
        <dbReference type="ARBA" id="ARBA00023040"/>
    </source>
</evidence>
<dbReference type="PANTHER" id="PTHR24243:SF208">
    <property type="entry name" value="PYROKININ-1 RECEPTOR"/>
    <property type="match status" value="1"/>
</dbReference>
<dbReference type="GO" id="GO:0004930">
    <property type="term" value="F:G protein-coupled receptor activity"/>
    <property type="evidence" value="ECO:0007669"/>
    <property type="project" value="UniProtKB-KW"/>
</dbReference>
<reference evidence="10" key="1">
    <citation type="journal article" date="2021" name="Genome Biol. Evol.">
        <title>A High-Quality Reference Genome for a Parasitic Bivalve with Doubly Uniparental Inheritance (Bivalvia: Unionida).</title>
        <authorList>
            <person name="Smith C.H."/>
        </authorList>
    </citation>
    <scope>NUCLEOTIDE SEQUENCE</scope>
    <source>
        <strain evidence="10">CHS0354</strain>
    </source>
</reference>
<feature type="transmembrane region" description="Helical" evidence="8">
    <location>
        <begin position="183"/>
        <end position="207"/>
    </location>
</feature>
<evidence type="ECO:0000256" key="2">
    <source>
        <dbReference type="ARBA" id="ARBA00022692"/>
    </source>
</evidence>
<proteinExistence type="predicted"/>
<keyword evidence="2 8" id="KW-0812">Transmembrane</keyword>
<reference evidence="10" key="2">
    <citation type="journal article" date="2021" name="Genome Biol. Evol.">
        <title>Developing a high-quality reference genome for a parasitic bivalve with doubly uniparental inheritance (Bivalvia: Unionida).</title>
        <authorList>
            <person name="Smith C.H."/>
        </authorList>
    </citation>
    <scope>NUCLEOTIDE SEQUENCE</scope>
    <source>
        <strain evidence="10">CHS0354</strain>
        <tissue evidence="10">Mantle</tissue>
    </source>
</reference>
<dbReference type="SUPFAM" id="SSF81321">
    <property type="entry name" value="Family A G protein-coupled receptor-like"/>
    <property type="match status" value="1"/>
</dbReference>
<keyword evidence="4" id="KW-0297">G-protein coupled receptor</keyword>
<feature type="transmembrane region" description="Helical" evidence="8">
    <location>
        <begin position="35"/>
        <end position="56"/>
    </location>
</feature>
<dbReference type="Pfam" id="PF00001">
    <property type="entry name" value="7tm_1"/>
    <property type="match status" value="1"/>
</dbReference>
<feature type="transmembrane region" description="Helical" evidence="8">
    <location>
        <begin position="146"/>
        <end position="163"/>
    </location>
</feature>
<gene>
    <name evidence="10" type="ORF">CHS0354_022014</name>
</gene>
<keyword evidence="6" id="KW-0675">Receptor</keyword>
<evidence type="ECO:0000259" key="9">
    <source>
        <dbReference type="PROSITE" id="PS50262"/>
    </source>
</evidence>
<keyword evidence="7" id="KW-0807">Transducer</keyword>
<name>A0AAE0T307_9BIVA</name>
<evidence type="ECO:0000256" key="1">
    <source>
        <dbReference type="ARBA" id="ARBA00004141"/>
    </source>
</evidence>
<dbReference type="InterPro" id="IPR000276">
    <property type="entry name" value="GPCR_Rhodpsn"/>
</dbReference>
<evidence type="ECO:0000256" key="3">
    <source>
        <dbReference type="ARBA" id="ARBA00022989"/>
    </source>
</evidence>
<feature type="domain" description="G-protein coupled receptors family 1 profile" evidence="9">
    <location>
        <begin position="15"/>
        <end position="204"/>
    </location>
</feature>
<dbReference type="AlphaFoldDB" id="A0AAE0T307"/>
<evidence type="ECO:0000256" key="8">
    <source>
        <dbReference type="SAM" id="Phobius"/>
    </source>
</evidence>
<keyword evidence="3 8" id="KW-1133">Transmembrane helix</keyword>
<dbReference type="InterPro" id="IPR017452">
    <property type="entry name" value="GPCR_Rhodpsn_7TM"/>
</dbReference>
<evidence type="ECO:0000313" key="11">
    <source>
        <dbReference type="Proteomes" id="UP001195483"/>
    </source>
</evidence>
<comment type="subcellular location">
    <subcellularLocation>
        <location evidence="1">Membrane</location>
        <topology evidence="1">Multi-pass membrane protein</topology>
    </subcellularLocation>
</comment>
<evidence type="ECO:0000256" key="7">
    <source>
        <dbReference type="ARBA" id="ARBA00023224"/>
    </source>
</evidence>
<protein>
    <recommendedName>
        <fullName evidence="9">G-protein coupled receptors family 1 profile domain-containing protein</fullName>
    </recommendedName>
</protein>
<dbReference type="PRINTS" id="PR00237">
    <property type="entry name" value="GPCRRHODOPSN"/>
</dbReference>
<feature type="transmembrane region" description="Helical" evidence="8">
    <location>
        <begin position="92"/>
        <end position="114"/>
    </location>
</feature>
<dbReference type="Proteomes" id="UP001195483">
    <property type="component" value="Unassembled WGS sequence"/>
</dbReference>
<dbReference type="GO" id="GO:0005886">
    <property type="term" value="C:plasma membrane"/>
    <property type="evidence" value="ECO:0007669"/>
    <property type="project" value="TreeGrafter"/>
</dbReference>
<comment type="caution">
    <text evidence="10">The sequence shown here is derived from an EMBL/GenBank/DDBJ whole genome shotgun (WGS) entry which is preliminary data.</text>
</comment>
<dbReference type="EMBL" id="JAEAOA010001335">
    <property type="protein sequence ID" value="KAK3602273.1"/>
    <property type="molecule type" value="Genomic_DNA"/>
</dbReference>
<dbReference type="PANTHER" id="PTHR24243">
    <property type="entry name" value="G-PROTEIN COUPLED RECEPTOR"/>
    <property type="match status" value="1"/>
</dbReference>
<dbReference type="Gene3D" id="1.20.1070.10">
    <property type="entry name" value="Rhodopsin 7-helix transmembrane proteins"/>
    <property type="match status" value="1"/>
</dbReference>
<organism evidence="10 11">
    <name type="scientific">Potamilus streckersoni</name>
    <dbReference type="NCBI Taxonomy" id="2493646"/>
    <lineage>
        <taxon>Eukaryota</taxon>
        <taxon>Metazoa</taxon>
        <taxon>Spiralia</taxon>
        <taxon>Lophotrochozoa</taxon>
        <taxon>Mollusca</taxon>
        <taxon>Bivalvia</taxon>
        <taxon>Autobranchia</taxon>
        <taxon>Heteroconchia</taxon>
        <taxon>Palaeoheterodonta</taxon>
        <taxon>Unionida</taxon>
        <taxon>Unionoidea</taxon>
        <taxon>Unionidae</taxon>
        <taxon>Ambleminae</taxon>
        <taxon>Lampsilini</taxon>
        <taxon>Potamilus</taxon>
    </lineage>
</organism>
<reference evidence="10" key="3">
    <citation type="submission" date="2023-05" db="EMBL/GenBank/DDBJ databases">
        <authorList>
            <person name="Smith C.H."/>
        </authorList>
    </citation>
    <scope>NUCLEOTIDE SEQUENCE</scope>
    <source>
        <strain evidence="10">CHS0354</strain>
        <tissue evidence="10">Mantle</tissue>
    </source>
</reference>
<keyword evidence="11" id="KW-1185">Reference proteome</keyword>